<dbReference type="Proteomes" id="UP000177878">
    <property type="component" value="Unassembled WGS sequence"/>
</dbReference>
<dbReference type="PANTHER" id="PTHR15004:SF0">
    <property type="entry name" value="GLUTAMYL-TRNA(GLN) AMIDOTRANSFERASE SUBUNIT C, MITOCHONDRIAL"/>
    <property type="match status" value="1"/>
</dbReference>
<comment type="catalytic activity">
    <reaction evidence="1">
        <text>L-aspartyl-tRNA(Asn) + L-glutamine + ATP + H2O = L-asparaginyl-tRNA(Asn) + L-glutamate + ADP + phosphate + 2 H(+)</text>
        <dbReference type="Rhea" id="RHEA:14513"/>
        <dbReference type="Rhea" id="RHEA-COMP:9674"/>
        <dbReference type="Rhea" id="RHEA-COMP:9677"/>
        <dbReference type="ChEBI" id="CHEBI:15377"/>
        <dbReference type="ChEBI" id="CHEBI:15378"/>
        <dbReference type="ChEBI" id="CHEBI:29985"/>
        <dbReference type="ChEBI" id="CHEBI:30616"/>
        <dbReference type="ChEBI" id="CHEBI:43474"/>
        <dbReference type="ChEBI" id="CHEBI:58359"/>
        <dbReference type="ChEBI" id="CHEBI:78515"/>
        <dbReference type="ChEBI" id="CHEBI:78516"/>
        <dbReference type="ChEBI" id="CHEBI:456216"/>
    </reaction>
</comment>
<dbReference type="InterPro" id="IPR036113">
    <property type="entry name" value="Asp/Glu-ADT_sf_sub_c"/>
</dbReference>
<proteinExistence type="inferred from homology"/>
<dbReference type="Pfam" id="PF02686">
    <property type="entry name" value="GatC"/>
    <property type="match status" value="1"/>
</dbReference>
<dbReference type="GO" id="GO:0006412">
    <property type="term" value="P:translation"/>
    <property type="evidence" value="ECO:0007669"/>
    <property type="project" value="UniProtKB-UniRule"/>
</dbReference>
<accession>A0A1F5RXR6</accession>
<evidence type="ECO:0000313" key="3">
    <source>
        <dbReference type="Proteomes" id="UP000177878"/>
    </source>
</evidence>
<gene>
    <name evidence="1" type="primary">gatC</name>
    <name evidence="2" type="ORF">A3I35_03805</name>
</gene>
<dbReference type="GO" id="GO:0005524">
    <property type="term" value="F:ATP binding"/>
    <property type="evidence" value="ECO:0007669"/>
    <property type="project" value="UniProtKB-KW"/>
</dbReference>
<comment type="catalytic activity">
    <reaction evidence="1">
        <text>L-glutamyl-tRNA(Gln) + L-glutamine + ATP + H2O = L-glutaminyl-tRNA(Gln) + L-glutamate + ADP + phosphate + H(+)</text>
        <dbReference type="Rhea" id="RHEA:17521"/>
        <dbReference type="Rhea" id="RHEA-COMP:9681"/>
        <dbReference type="Rhea" id="RHEA-COMP:9684"/>
        <dbReference type="ChEBI" id="CHEBI:15377"/>
        <dbReference type="ChEBI" id="CHEBI:15378"/>
        <dbReference type="ChEBI" id="CHEBI:29985"/>
        <dbReference type="ChEBI" id="CHEBI:30616"/>
        <dbReference type="ChEBI" id="CHEBI:43474"/>
        <dbReference type="ChEBI" id="CHEBI:58359"/>
        <dbReference type="ChEBI" id="CHEBI:78520"/>
        <dbReference type="ChEBI" id="CHEBI:78521"/>
        <dbReference type="ChEBI" id="CHEBI:456216"/>
    </reaction>
</comment>
<dbReference type="EC" id="6.3.5.-" evidence="1"/>
<dbReference type="SUPFAM" id="SSF141000">
    <property type="entry name" value="Glu-tRNAGln amidotransferase C subunit"/>
    <property type="match status" value="1"/>
</dbReference>
<name>A0A1F5RXR6_9BACT</name>
<comment type="function">
    <text evidence="1">Allows the formation of correctly charged Asn-tRNA(Asn) or Gln-tRNA(Gln) through the transamidation of misacylated Asp-tRNA(Asn) or Glu-tRNA(Gln) in organisms which lack either or both of asparaginyl-tRNA or glutaminyl-tRNA synthetases. The reaction takes place in the presence of glutamine and ATP through an activated phospho-Asp-tRNA(Asn) or phospho-Glu-tRNA(Gln).</text>
</comment>
<keyword evidence="1" id="KW-0067">ATP-binding</keyword>
<dbReference type="NCBIfam" id="TIGR00135">
    <property type="entry name" value="gatC"/>
    <property type="match status" value="1"/>
</dbReference>
<protein>
    <recommendedName>
        <fullName evidence="1">Aspartyl/glutamyl-tRNA(Asn/Gln) amidotransferase subunit C</fullName>
        <shortName evidence="1">Asp/Glu-ADT subunit C</shortName>
        <ecNumber evidence="1">6.3.5.-</ecNumber>
    </recommendedName>
</protein>
<dbReference type="GO" id="GO:0070681">
    <property type="term" value="P:glutaminyl-tRNAGln biosynthesis via transamidation"/>
    <property type="evidence" value="ECO:0007669"/>
    <property type="project" value="TreeGrafter"/>
</dbReference>
<organism evidence="2 3">
    <name type="scientific">Candidatus Falkowbacteria bacterium RIFCSPLOWO2_02_FULL_45_15</name>
    <dbReference type="NCBI Taxonomy" id="1797988"/>
    <lineage>
        <taxon>Bacteria</taxon>
        <taxon>Candidatus Falkowiibacteriota</taxon>
    </lineage>
</organism>
<comment type="similarity">
    <text evidence="1">Belongs to the GatC family.</text>
</comment>
<dbReference type="GO" id="GO:0050566">
    <property type="term" value="F:asparaginyl-tRNA synthase (glutamine-hydrolyzing) activity"/>
    <property type="evidence" value="ECO:0007669"/>
    <property type="project" value="RHEA"/>
</dbReference>
<dbReference type="Gene3D" id="1.10.20.60">
    <property type="entry name" value="Glu-tRNAGln amidotransferase C subunit, N-terminal domain"/>
    <property type="match status" value="1"/>
</dbReference>
<evidence type="ECO:0000313" key="2">
    <source>
        <dbReference type="EMBL" id="OGF19216.1"/>
    </source>
</evidence>
<keyword evidence="1" id="KW-0436">Ligase</keyword>
<reference evidence="2 3" key="1">
    <citation type="journal article" date="2016" name="Nat. Commun.">
        <title>Thousands of microbial genomes shed light on interconnected biogeochemical processes in an aquifer system.</title>
        <authorList>
            <person name="Anantharaman K."/>
            <person name="Brown C.T."/>
            <person name="Hug L.A."/>
            <person name="Sharon I."/>
            <person name="Castelle C.J."/>
            <person name="Probst A.J."/>
            <person name="Thomas B.C."/>
            <person name="Singh A."/>
            <person name="Wilkins M.J."/>
            <person name="Karaoz U."/>
            <person name="Brodie E.L."/>
            <person name="Williams K.H."/>
            <person name="Hubbard S.S."/>
            <person name="Banfield J.F."/>
        </authorList>
    </citation>
    <scope>NUCLEOTIDE SEQUENCE [LARGE SCALE GENOMIC DNA]</scope>
</reference>
<dbReference type="AlphaFoldDB" id="A0A1F5RXR6"/>
<evidence type="ECO:0000256" key="1">
    <source>
        <dbReference type="HAMAP-Rule" id="MF_00122"/>
    </source>
</evidence>
<sequence length="96" mass="10969">MKLKREEIQHIADLARLDLTDEELEKYGSQLSDILNHIDQLKEVDTANIQPTAQVTGLENIMRADEAENWPLDETEAALGQAPEREGKYVKVRRVL</sequence>
<dbReference type="PANTHER" id="PTHR15004">
    <property type="entry name" value="GLUTAMYL-TRNA(GLN) AMIDOTRANSFERASE SUBUNIT C, MITOCHONDRIAL"/>
    <property type="match status" value="1"/>
</dbReference>
<dbReference type="InterPro" id="IPR003837">
    <property type="entry name" value="GatC"/>
</dbReference>
<comment type="subunit">
    <text evidence="1">Heterotrimer of A, B and C subunits.</text>
</comment>
<comment type="caution">
    <text evidence="2">The sequence shown here is derived from an EMBL/GenBank/DDBJ whole genome shotgun (WGS) entry which is preliminary data.</text>
</comment>
<keyword evidence="1" id="KW-0648">Protein biosynthesis</keyword>
<dbReference type="HAMAP" id="MF_00122">
    <property type="entry name" value="GatC"/>
    <property type="match status" value="1"/>
</dbReference>
<keyword evidence="1" id="KW-0547">Nucleotide-binding</keyword>
<dbReference type="STRING" id="1797988.A3I35_03805"/>
<dbReference type="GO" id="GO:0006450">
    <property type="term" value="P:regulation of translational fidelity"/>
    <property type="evidence" value="ECO:0007669"/>
    <property type="project" value="InterPro"/>
</dbReference>
<dbReference type="EMBL" id="MFFV01000037">
    <property type="protein sequence ID" value="OGF19216.1"/>
    <property type="molecule type" value="Genomic_DNA"/>
</dbReference>
<dbReference type="GO" id="GO:0050567">
    <property type="term" value="F:glutaminyl-tRNA synthase (glutamine-hydrolyzing) activity"/>
    <property type="evidence" value="ECO:0007669"/>
    <property type="project" value="UniProtKB-UniRule"/>
</dbReference>